<feature type="transmembrane region" description="Helical" evidence="12">
    <location>
        <begin position="78"/>
        <end position="96"/>
    </location>
</feature>
<evidence type="ECO:0000256" key="6">
    <source>
        <dbReference type="ARBA" id="ARBA00023002"/>
    </source>
</evidence>
<dbReference type="PANTHER" id="PTHR35457">
    <property type="entry name" value="HEME A SYNTHASE"/>
    <property type="match status" value="1"/>
</dbReference>
<dbReference type="RefSeq" id="WP_092553008.1">
    <property type="nucleotide sequence ID" value="NZ_FNPZ01000002.1"/>
</dbReference>
<feature type="transmembrane region" description="Helical" evidence="12">
    <location>
        <begin position="133"/>
        <end position="153"/>
    </location>
</feature>
<comment type="pathway">
    <text evidence="11">Porphyrin-containing compound metabolism.</text>
</comment>
<feature type="transmembrane region" description="Helical" evidence="12">
    <location>
        <begin position="275"/>
        <end position="295"/>
    </location>
</feature>
<evidence type="ECO:0000256" key="8">
    <source>
        <dbReference type="ARBA" id="ARBA00023133"/>
    </source>
</evidence>
<feature type="transmembrane region" description="Helical" evidence="12">
    <location>
        <begin position="249"/>
        <end position="269"/>
    </location>
</feature>
<dbReference type="AlphaFoldDB" id="A0A1H3PV82"/>
<reference evidence="13 14" key="1">
    <citation type="submission" date="2016-10" db="EMBL/GenBank/DDBJ databases">
        <authorList>
            <person name="de Groot N.N."/>
        </authorList>
    </citation>
    <scope>NUCLEOTIDE SEQUENCE [LARGE SCALE GENOMIC DNA]</scope>
    <source>
        <strain evidence="13 14">CGMCC 4.3491</strain>
    </source>
</reference>
<proteinExistence type="predicted"/>
<evidence type="ECO:0000256" key="3">
    <source>
        <dbReference type="ARBA" id="ARBA00022692"/>
    </source>
</evidence>
<dbReference type="Pfam" id="PF02628">
    <property type="entry name" value="COX15-CtaA"/>
    <property type="match status" value="1"/>
</dbReference>
<keyword evidence="9 12" id="KW-0472">Membrane</keyword>
<accession>A0A1H3PV82</accession>
<gene>
    <name evidence="13" type="ORF">SAMN05216554_2139</name>
</gene>
<feature type="transmembrane region" description="Helical" evidence="12">
    <location>
        <begin position="108"/>
        <end position="127"/>
    </location>
</feature>
<evidence type="ECO:0000256" key="1">
    <source>
        <dbReference type="ARBA" id="ARBA00004141"/>
    </source>
</evidence>
<evidence type="ECO:0000256" key="10">
    <source>
        <dbReference type="ARBA" id="ARBA00023157"/>
    </source>
</evidence>
<dbReference type="InterPro" id="IPR003780">
    <property type="entry name" value="COX15/CtaA_fam"/>
</dbReference>
<dbReference type="InterPro" id="IPR050450">
    <property type="entry name" value="COX15/CtaA_HemeA_synthase"/>
</dbReference>
<dbReference type="Proteomes" id="UP000198891">
    <property type="component" value="Unassembled WGS sequence"/>
</dbReference>
<keyword evidence="3 12" id="KW-0812">Transmembrane</keyword>
<evidence type="ECO:0000256" key="7">
    <source>
        <dbReference type="ARBA" id="ARBA00023004"/>
    </source>
</evidence>
<keyword evidence="5 12" id="KW-1133">Transmembrane helix</keyword>
<protein>
    <submittedName>
        <fullName evidence="13">Cytochrome c oxidase assembly protein subunit 15</fullName>
    </submittedName>
</protein>
<dbReference type="GO" id="GO:0016020">
    <property type="term" value="C:membrane"/>
    <property type="evidence" value="ECO:0007669"/>
    <property type="project" value="UniProtKB-SubCell"/>
</dbReference>
<evidence type="ECO:0000256" key="2">
    <source>
        <dbReference type="ARBA" id="ARBA00022475"/>
    </source>
</evidence>
<keyword evidence="2" id="KW-1003">Cell membrane</keyword>
<feature type="transmembrane region" description="Helical" evidence="12">
    <location>
        <begin position="165"/>
        <end position="188"/>
    </location>
</feature>
<dbReference type="GO" id="GO:0006784">
    <property type="term" value="P:heme A biosynthetic process"/>
    <property type="evidence" value="ECO:0007669"/>
    <property type="project" value="InterPro"/>
</dbReference>
<dbReference type="GO" id="GO:0016491">
    <property type="term" value="F:oxidoreductase activity"/>
    <property type="evidence" value="ECO:0007669"/>
    <property type="project" value="UniProtKB-KW"/>
</dbReference>
<organism evidence="13 14">
    <name type="scientific">Herbiconiux ginsengi</name>
    <dbReference type="NCBI Taxonomy" id="381665"/>
    <lineage>
        <taxon>Bacteria</taxon>
        <taxon>Bacillati</taxon>
        <taxon>Actinomycetota</taxon>
        <taxon>Actinomycetes</taxon>
        <taxon>Micrococcales</taxon>
        <taxon>Microbacteriaceae</taxon>
        <taxon>Herbiconiux</taxon>
    </lineage>
</organism>
<name>A0A1H3PV82_9MICO</name>
<evidence type="ECO:0000256" key="9">
    <source>
        <dbReference type="ARBA" id="ARBA00023136"/>
    </source>
</evidence>
<keyword evidence="7" id="KW-0408">Iron</keyword>
<comment type="subcellular location">
    <subcellularLocation>
        <location evidence="1">Membrane</location>
        <topology evidence="1">Multi-pass membrane protein</topology>
    </subcellularLocation>
</comment>
<evidence type="ECO:0000313" key="13">
    <source>
        <dbReference type="EMBL" id="SDZ05212.1"/>
    </source>
</evidence>
<dbReference type="EMBL" id="FNPZ01000002">
    <property type="protein sequence ID" value="SDZ05212.1"/>
    <property type="molecule type" value="Genomic_DNA"/>
</dbReference>
<keyword evidence="14" id="KW-1185">Reference proteome</keyword>
<evidence type="ECO:0000313" key="14">
    <source>
        <dbReference type="Proteomes" id="UP000198891"/>
    </source>
</evidence>
<evidence type="ECO:0000256" key="11">
    <source>
        <dbReference type="ARBA" id="ARBA00023444"/>
    </source>
</evidence>
<dbReference type="STRING" id="381665.SAMN05216554_2139"/>
<keyword evidence="4" id="KW-0479">Metal-binding</keyword>
<sequence>MKTPLGWAADRWTLTPRALRWGTTAALVVSILIIVTGGVVRVTGSGLGCPTWPACDSGSLSTTPELGIHGVIEFTNRALTGVLIAAVGWAIVAARLQSPRDRTMTRLAWSQFWLVVINALAGGVTVLSELNPYIVAMHFVLAVALLTTTTLTWHRAHRSQSADVVFSRWIGVLAWTLVAVTAVLILVGTIVTGSGPHAGDSADVPRMAFVWADVAVVHGVLGFATLGLGVVLLVALSRIRGAEIARRRALTFVVVVVLQAALGVTQALIGLPEWLVVLHLLGSALVWVGALRVLLDVHPQLFARRQTGTYTMESQAHALNA</sequence>
<evidence type="ECO:0000256" key="4">
    <source>
        <dbReference type="ARBA" id="ARBA00022723"/>
    </source>
</evidence>
<keyword evidence="6" id="KW-0560">Oxidoreductase</keyword>
<evidence type="ECO:0000256" key="5">
    <source>
        <dbReference type="ARBA" id="ARBA00022989"/>
    </source>
</evidence>
<dbReference type="PANTHER" id="PTHR35457:SF1">
    <property type="entry name" value="HEME A SYNTHASE"/>
    <property type="match status" value="1"/>
</dbReference>
<feature type="transmembrane region" description="Helical" evidence="12">
    <location>
        <begin position="208"/>
        <end position="237"/>
    </location>
</feature>
<keyword evidence="10" id="KW-1015">Disulfide bond</keyword>
<dbReference type="OrthoDB" id="5241540at2"/>
<keyword evidence="8" id="KW-0350">Heme biosynthesis</keyword>
<feature type="transmembrane region" description="Helical" evidence="12">
    <location>
        <begin position="21"/>
        <end position="40"/>
    </location>
</feature>
<evidence type="ECO:0000256" key="12">
    <source>
        <dbReference type="SAM" id="Phobius"/>
    </source>
</evidence>
<dbReference type="GO" id="GO:0046872">
    <property type="term" value="F:metal ion binding"/>
    <property type="evidence" value="ECO:0007669"/>
    <property type="project" value="UniProtKB-KW"/>
</dbReference>